<keyword evidence="3" id="KW-0716">Sensory transduction</keyword>
<dbReference type="PANTHER" id="PTHR47143">
    <property type="entry name" value="TRANSIENT RECEPTOR POTENTIAL CATION CHANNEL PROTEIN PAINLESS"/>
    <property type="match status" value="1"/>
</dbReference>
<evidence type="ECO:0000256" key="5">
    <source>
        <dbReference type="ARBA" id="ARBA00022737"/>
    </source>
</evidence>
<dbReference type="Pfam" id="PF00023">
    <property type="entry name" value="Ank"/>
    <property type="match status" value="1"/>
</dbReference>
<dbReference type="GO" id="GO:0005216">
    <property type="term" value="F:monoatomic ion channel activity"/>
    <property type="evidence" value="ECO:0007669"/>
    <property type="project" value="InterPro"/>
</dbReference>
<dbReference type="InterPro" id="IPR002110">
    <property type="entry name" value="Ankyrin_rpt"/>
</dbReference>
<organism evidence="15 16">
    <name type="scientific">Zootermopsis nevadensis</name>
    <name type="common">Dampwood termite</name>
    <dbReference type="NCBI Taxonomy" id="136037"/>
    <lineage>
        <taxon>Eukaryota</taxon>
        <taxon>Metazoa</taxon>
        <taxon>Ecdysozoa</taxon>
        <taxon>Arthropoda</taxon>
        <taxon>Hexapoda</taxon>
        <taxon>Insecta</taxon>
        <taxon>Pterygota</taxon>
        <taxon>Neoptera</taxon>
        <taxon>Polyneoptera</taxon>
        <taxon>Dictyoptera</taxon>
        <taxon>Blattodea</taxon>
        <taxon>Blattoidea</taxon>
        <taxon>Termitoidae</taxon>
        <taxon>Termopsidae</taxon>
        <taxon>Zootermopsis</taxon>
    </lineage>
</organism>
<dbReference type="InterPro" id="IPR005821">
    <property type="entry name" value="Ion_trans_dom"/>
</dbReference>
<sequence>MSKFKVTGKQNQQHLLKYLEDGDFGAFINLLKGKDKNDINLNHEYSDPYYKTCLAIACQKGMVEFVEVLLANNADSNLICKSYDGNAPIHFAAENGQIHVIKRLVQHPDTNISAINRKGETALHLSARSLGKNDKAEECFSYLASIPGMSASHRSANDRSAISDAVGKCSGGTLQKVLQRRDLRPEDRNLILHNHPELKDEVPESAEHTYAHDDAYMDLRNGNVDTFRHNFKEEFVNRTDLIQMTFLQLACKQGLLDIVELLLNSGADVNKTGTHESKPPVYIACYYGHYDILRCLYNTRDVKTELIEGKTLLHEVLRGFSAKREARDSYRDCFNFLLQEQETFNIPINHGDSFGHTALHYAVQEDNDQFAKALLAHGAYIGSLNDFDVCPLDDIDPETLEKALDDCVECTKEENDNEYTLRFNFRILNPALGRDSERPKDEESGEWRKEMLPEMFPLYFISQSNKFRHLLKHPVLLMFLHMKWSRISIIFYLNMIYYIIFVVFLTSEILSDSNMCGKCGQNFECDESGVRVIRALLFFLYVVLVFRELMQFCMSPEKSSYFYNLENWLEIGIITTTLLILIGSCSKILTAVALLLAWTEVILQFGCIYTLAIYNEMLKRVTVNYMKFLLWYSPLIIAFTFSFYKVYHNEASSEDKGANYSARNLSASVQDNGVDFYSNLPMSLLKTVVMMTGEFDASGMTFDHGGYFVFLFFVFMMTIVLINLLNGLAVSDTQAIKNDAELVAYKSRAKLVHQFEIVAFGGPIHNRYDYELIGQSRSLCCAWQHKLLRTISLFPNVLAGGSLDITVNRGTRYTNRNLKRKDVEFRPDTCFTIGKCRIGFNLDRKVIEAAKDIVDRRTKESKHVMKRIAKIEDDVQGCKRQLETLEKLLRQLINISREK</sequence>
<evidence type="ECO:0000256" key="11">
    <source>
        <dbReference type="PROSITE-ProRule" id="PRU00023"/>
    </source>
</evidence>
<name>A0A067R6H8_ZOONE</name>
<evidence type="ECO:0000256" key="4">
    <source>
        <dbReference type="ARBA" id="ARBA00022692"/>
    </source>
</evidence>
<evidence type="ECO:0000256" key="12">
    <source>
        <dbReference type="SAM" id="Coils"/>
    </source>
</evidence>
<evidence type="ECO:0000256" key="7">
    <source>
        <dbReference type="ARBA" id="ARBA00023043"/>
    </source>
</evidence>
<feature type="transmembrane region" description="Helical" evidence="13">
    <location>
        <begin position="707"/>
        <end position="728"/>
    </location>
</feature>
<dbReference type="eggNOG" id="KOG0510">
    <property type="taxonomic scope" value="Eukaryota"/>
</dbReference>
<feature type="transmembrane region" description="Helical" evidence="13">
    <location>
        <begin position="625"/>
        <end position="644"/>
    </location>
</feature>
<evidence type="ECO:0000256" key="3">
    <source>
        <dbReference type="ARBA" id="ARBA00022606"/>
    </source>
</evidence>
<keyword evidence="7 11" id="KW-0040">ANK repeat</keyword>
<dbReference type="Pfam" id="PF00520">
    <property type="entry name" value="Ion_trans"/>
    <property type="match status" value="1"/>
</dbReference>
<dbReference type="OMA" id="NEFCITS"/>
<dbReference type="SMART" id="SM00248">
    <property type="entry name" value="ANK"/>
    <property type="match status" value="7"/>
</dbReference>
<keyword evidence="8" id="KW-0406">Ion transport</keyword>
<keyword evidence="4 13" id="KW-0812">Transmembrane</keyword>
<dbReference type="GO" id="GO:0034703">
    <property type="term" value="C:cation channel complex"/>
    <property type="evidence" value="ECO:0007669"/>
    <property type="project" value="UniProtKB-ARBA"/>
</dbReference>
<feature type="repeat" description="ANK" evidence="11">
    <location>
        <begin position="84"/>
        <end position="107"/>
    </location>
</feature>
<dbReference type="InterPro" id="IPR036770">
    <property type="entry name" value="Ankyrin_rpt-contain_sf"/>
</dbReference>
<feature type="repeat" description="ANK" evidence="11">
    <location>
        <begin position="242"/>
        <end position="274"/>
    </location>
</feature>
<gene>
    <name evidence="15" type="ORF">L798_10664</name>
</gene>
<feature type="transmembrane region" description="Helical" evidence="13">
    <location>
        <begin position="561"/>
        <end position="582"/>
    </location>
</feature>
<evidence type="ECO:0000256" key="13">
    <source>
        <dbReference type="SAM" id="Phobius"/>
    </source>
</evidence>
<accession>A0A067R6H8</accession>
<dbReference type="PRINTS" id="PR01415">
    <property type="entry name" value="ANKYRIN"/>
</dbReference>
<dbReference type="OrthoDB" id="2157354at2759"/>
<dbReference type="PANTHER" id="PTHR47143:SF4">
    <property type="entry name" value="TRANSIENT RECEPTOR POTENTIAL CATION CHANNEL PROTEIN PAINLESS"/>
    <property type="match status" value="1"/>
</dbReference>
<dbReference type="Gene3D" id="1.25.40.20">
    <property type="entry name" value="Ankyrin repeat-containing domain"/>
    <property type="match status" value="2"/>
</dbReference>
<keyword evidence="15" id="KW-0675">Receptor</keyword>
<feature type="domain" description="Ion transport" evidence="14">
    <location>
        <begin position="491"/>
        <end position="740"/>
    </location>
</feature>
<keyword evidence="16" id="KW-1185">Reference proteome</keyword>
<evidence type="ECO:0000256" key="10">
    <source>
        <dbReference type="ARBA" id="ARBA00023303"/>
    </source>
</evidence>
<feature type="transmembrane region" description="Helical" evidence="13">
    <location>
        <begin position="532"/>
        <end position="549"/>
    </location>
</feature>
<dbReference type="EMBL" id="KK852854">
    <property type="protein sequence ID" value="KDR14973.1"/>
    <property type="molecule type" value="Genomic_DNA"/>
</dbReference>
<evidence type="ECO:0000256" key="9">
    <source>
        <dbReference type="ARBA" id="ARBA00023136"/>
    </source>
</evidence>
<protein>
    <submittedName>
        <fullName evidence="15">Transient receptor potential cation channel protein painless</fullName>
    </submittedName>
</protein>
<keyword evidence="6 13" id="KW-1133">Transmembrane helix</keyword>
<keyword evidence="12" id="KW-0175">Coiled coil</keyword>
<feature type="transmembrane region" description="Helical" evidence="13">
    <location>
        <begin position="588"/>
        <end position="613"/>
    </location>
</feature>
<dbReference type="SUPFAM" id="SSF48403">
    <property type="entry name" value="Ankyrin repeat"/>
    <property type="match status" value="2"/>
</dbReference>
<dbReference type="InParanoid" id="A0A067R6H8"/>
<evidence type="ECO:0000313" key="16">
    <source>
        <dbReference type="Proteomes" id="UP000027135"/>
    </source>
</evidence>
<keyword evidence="9 13" id="KW-0472">Membrane</keyword>
<reference evidence="15 16" key="1">
    <citation type="journal article" date="2014" name="Nat. Commun.">
        <title>Molecular traces of alternative social organization in a termite genome.</title>
        <authorList>
            <person name="Terrapon N."/>
            <person name="Li C."/>
            <person name="Robertson H.M."/>
            <person name="Ji L."/>
            <person name="Meng X."/>
            <person name="Booth W."/>
            <person name="Chen Z."/>
            <person name="Childers C.P."/>
            <person name="Glastad K.M."/>
            <person name="Gokhale K."/>
            <person name="Gowin J."/>
            <person name="Gronenberg W."/>
            <person name="Hermansen R.A."/>
            <person name="Hu H."/>
            <person name="Hunt B.G."/>
            <person name="Huylmans A.K."/>
            <person name="Khalil S.M."/>
            <person name="Mitchell R.D."/>
            <person name="Munoz-Torres M.C."/>
            <person name="Mustard J.A."/>
            <person name="Pan H."/>
            <person name="Reese J.T."/>
            <person name="Scharf M.E."/>
            <person name="Sun F."/>
            <person name="Vogel H."/>
            <person name="Xiao J."/>
            <person name="Yang W."/>
            <person name="Yang Z."/>
            <person name="Yang Z."/>
            <person name="Zhou J."/>
            <person name="Zhu J."/>
            <person name="Brent C.S."/>
            <person name="Elsik C.G."/>
            <person name="Goodisman M.A."/>
            <person name="Liberles D.A."/>
            <person name="Roe R.M."/>
            <person name="Vargo E.L."/>
            <person name="Vilcinskas A."/>
            <person name="Wang J."/>
            <person name="Bornberg-Bauer E."/>
            <person name="Korb J."/>
            <person name="Zhang G."/>
            <person name="Liebig J."/>
        </authorList>
    </citation>
    <scope>NUCLEOTIDE SEQUENCE [LARGE SCALE GENOMIC DNA]</scope>
    <source>
        <tissue evidence="15">Whole organism</tissue>
    </source>
</reference>
<feature type="coiled-coil region" evidence="12">
    <location>
        <begin position="868"/>
        <end position="898"/>
    </location>
</feature>
<dbReference type="FunCoup" id="A0A067R6H8">
    <property type="interactions" value="70"/>
</dbReference>
<proteinExistence type="predicted"/>
<evidence type="ECO:0000256" key="8">
    <source>
        <dbReference type="ARBA" id="ARBA00023065"/>
    </source>
</evidence>
<dbReference type="PROSITE" id="PS50088">
    <property type="entry name" value="ANK_REPEAT"/>
    <property type="match status" value="3"/>
</dbReference>
<evidence type="ECO:0000259" key="14">
    <source>
        <dbReference type="Pfam" id="PF00520"/>
    </source>
</evidence>
<feature type="transmembrane region" description="Helical" evidence="13">
    <location>
        <begin position="487"/>
        <end position="505"/>
    </location>
</feature>
<evidence type="ECO:0000256" key="6">
    <source>
        <dbReference type="ARBA" id="ARBA00022989"/>
    </source>
</evidence>
<feature type="repeat" description="ANK" evidence="11">
    <location>
        <begin position="354"/>
        <end position="386"/>
    </location>
</feature>
<evidence type="ECO:0000256" key="1">
    <source>
        <dbReference type="ARBA" id="ARBA00004141"/>
    </source>
</evidence>
<dbReference type="Pfam" id="PF12796">
    <property type="entry name" value="Ank_2"/>
    <property type="match status" value="2"/>
</dbReference>
<keyword evidence="10" id="KW-0407">Ion channel</keyword>
<evidence type="ECO:0000256" key="2">
    <source>
        <dbReference type="ARBA" id="ARBA00022448"/>
    </source>
</evidence>
<dbReference type="InterPro" id="IPR052076">
    <property type="entry name" value="TRP_cation_channel"/>
</dbReference>
<keyword evidence="5" id="KW-0677">Repeat</keyword>
<evidence type="ECO:0000313" key="15">
    <source>
        <dbReference type="EMBL" id="KDR14973.1"/>
    </source>
</evidence>
<dbReference type="Proteomes" id="UP000027135">
    <property type="component" value="Unassembled WGS sequence"/>
</dbReference>
<comment type="subcellular location">
    <subcellularLocation>
        <location evidence="1">Membrane</location>
        <topology evidence="1">Multi-pass membrane protein</topology>
    </subcellularLocation>
</comment>
<dbReference type="PROSITE" id="PS50297">
    <property type="entry name" value="ANK_REP_REGION"/>
    <property type="match status" value="3"/>
</dbReference>
<dbReference type="AlphaFoldDB" id="A0A067R6H8"/>
<keyword evidence="2" id="KW-0813">Transport</keyword>